<evidence type="ECO:0000313" key="3">
    <source>
        <dbReference type="Proteomes" id="UP000663860"/>
    </source>
</evidence>
<protein>
    <submittedName>
        <fullName evidence="2">Uncharacterized protein</fullName>
    </submittedName>
</protein>
<dbReference type="SUPFAM" id="SSF54518">
    <property type="entry name" value="Tubby C-terminal domain-like"/>
    <property type="match status" value="1"/>
</dbReference>
<accession>A0A813UMD6</accession>
<dbReference type="Proteomes" id="UP000663860">
    <property type="component" value="Unassembled WGS sequence"/>
</dbReference>
<evidence type="ECO:0000313" key="2">
    <source>
        <dbReference type="EMBL" id="CAF0825695.1"/>
    </source>
</evidence>
<proteinExistence type="inferred from homology"/>
<dbReference type="InterPro" id="IPR025659">
    <property type="entry name" value="Tubby-like_C"/>
</dbReference>
<reference evidence="2" key="1">
    <citation type="submission" date="2021-02" db="EMBL/GenBank/DDBJ databases">
        <authorList>
            <person name="Nowell W R."/>
        </authorList>
    </citation>
    <scope>NUCLEOTIDE SEQUENCE</scope>
</reference>
<dbReference type="Pfam" id="PF04525">
    <property type="entry name" value="LOR"/>
    <property type="match status" value="1"/>
</dbReference>
<dbReference type="Gene3D" id="2.40.160.200">
    <property type="entry name" value="LURP1-related"/>
    <property type="match status" value="1"/>
</dbReference>
<dbReference type="AlphaFoldDB" id="A0A813UMD6"/>
<comment type="caution">
    <text evidence="2">The sequence shown here is derived from an EMBL/GenBank/DDBJ whole genome shotgun (WGS) entry which is preliminary data.</text>
</comment>
<comment type="similarity">
    <text evidence="1">Belongs to the LOR family.</text>
</comment>
<dbReference type="EMBL" id="CAJNOE010000055">
    <property type="protein sequence ID" value="CAF0825695.1"/>
    <property type="molecule type" value="Genomic_DNA"/>
</dbReference>
<dbReference type="InterPro" id="IPR007612">
    <property type="entry name" value="LOR"/>
</dbReference>
<sequence>MAAYPRTYRIHHKFLSSNHKFEIDNGTDEILYTVRATLFPTFDKFSIYETSGGKELIKIQREDQHLHLTYNISAVMENDSATQHLATVRRIHGRHEHHLHGKFEIDSIYGVYKLERNANRSEHEFKIITGEKTVVDVTHFSKLENMYNVEINSDEGGDIFLLSLAITLSCIQRWRHL</sequence>
<name>A0A813UMD6_9BILA</name>
<organism evidence="2 3">
    <name type="scientific">Adineta steineri</name>
    <dbReference type="NCBI Taxonomy" id="433720"/>
    <lineage>
        <taxon>Eukaryota</taxon>
        <taxon>Metazoa</taxon>
        <taxon>Spiralia</taxon>
        <taxon>Gnathifera</taxon>
        <taxon>Rotifera</taxon>
        <taxon>Eurotatoria</taxon>
        <taxon>Bdelloidea</taxon>
        <taxon>Adinetida</taxon>
        <taxon>Adinetidae</taxon>
        <taxon>Adineta</taxon>
    </lineage>
</organism>
<dbReference type="InterPro" id="IPR038595">
    <property type="entry name" value="LOR_sf"/>
</dbReference>
<gene>
    <name evidence="2" type="ORF">IZO911_LOCUS8248</name>
</gene>
<evidence type="ECO:0000256" key="1">
    <source>
        <dbReference type="ARBA" id="ARBA00005437"/>
    </source>
</evidence>